<keyword evidence="7 9" id="KW-0413">Isomerase</keyword>
<dbReference type="SMART" id="SM00434">
    <property type="entry name" value="TOP4c"/>
    <property type="match status" value="1"/>
</dbReference>
<evidence type="ECO:0000256" key="7">
    <source>
        <dbReference type="ARBA" id="ARBA00023235"/>
    </source>
</evidence>
<keyword evidence="3 9" id="KW-0547">Nucleotide-binding</keyword>
<comment type="miscellaneous">
    <text evidence="9">Few gyrases are as efficient as E.coli at forming negative supercoils. Not all organisms have 2 type II topoisomerases; in organisms with a single type II topoisomerase this enzyme also has to decatenate newly replicated chromosomes.</text>
</comment>
<evidence type="ECO:0000313" key="14">
    <source>
        <dbReference type="Proteomes" id="UP000007468"/>
    </source>
</evidence>
<dbReference type="InterPro" id="IPR006691">
    <property type="entry name" value="GyrA/parC_rep"/>
</dbReference>
<dbReference type="GO" id="GO:0003677">
    <property type="term" value="F:DNA binding"/>
    <property type="evidence" value="ECO:0007669"/>
    <property type="project" value="UniProtKB-UniRule"/>
</dbReference>
<dbReference type="SUPFAM" id="SSF101904">
    <property type="entry name" value="GyrA/ParC C-terminal domain-like"/>
    <property type="match status" value="1"/>
</dbReference>
<evidence type="ECO:0000256" key="10">
    <source>
        <dbReference type="PROSITE-ProRule" id="PRU01384"/>
    </source>
</evidence>
<dbReference type="Proteomes" id="UP000007468">
    <property type="component" value="Chromosome"/>
</dbReference>
<dbReference type="SUPFAM" id="SSF56719">
    <property type="entry name" value="Type II DNA topoisomerase"/>
    <property type="match status" value="1"/>
</dbReference>
<keyword evidence="4 9" id="KW-0067">ATP-binding</keyword>
<dbReference type="InterPro" id="IPR013760">
    <property type="entry name" value="Topo_IIA-like_dom_sf"/>
</dbReference>
<dbReference type="RefSeq" id="WP_014261695.1">
    <property type="nucleotide sequence ID" value="NC_016630.1"/>
</dbReference>
<dbReference type="FunFam" id="2.120.10.90:FF:000005">
    <property type="entry name" value="DNA topoisomerase 4 subunit A"/>
    <property type="match status" value="1"/>
</dbReference>
<dbReference type="HOGENOM" id="CLU_002977_6_1_9"/>
<feature type="coiled-coil region" evidence="11">
    <location>
        <begin position="424"/>
        <end position="456"/>
    </location>
</feature>
<keyword evidence="11" id="KW-0175">Coiled coil</keyword>
<dbReference type="InterPro" id="IPR005743">
    <property type="entry name" value="GyrA"/>
</dbReference>
<dbReference type="eggNOG" id="COG0188">
    <property type="taxonomic scope" value="Bacteria"/>
</dbReference>
<dbReference type="GO" id="GO:0034335">
    <property type="term" value="F:DNA negative supercoiling activity"/>
    <property type="evidence" value="ECO:0007669"/>
    <property type="project" value="UniProtKB-ARBA"/>
</dbReference>
<dbReference type="CDD" id="cd00187">
    <property type="entry name" value="TOP4c"/>
    <property type="match status" value="1"/>
</dbReference>
<dbReference type="FunFam" id="3.30.1360.40:FF:000002">
    <property type="entry name" value="DNA gyrase subunit A"/>
    <property type="match status" value="1"/>
</dbReference>
<keyword evidence="5 9" id="KW-0799">Topoisomerase</keyword>
<comment type="subunit">
    <text evidence="9">Heterotetramer, composed of two GyrA and two GyrB chains. In the heterotetramer, GyrA contains the active site tyrosine that forms a transient covalent intermediate with DNA, while GyrB binds cofactors and catalyzes ATP hydrolysis.</text>
</comment>
<dbReference type="OrthoDB" id="9806486at2"/>
<gene>
    <name evidence="9 13" type="primary">gyrA</name>
    <name evidence="13" type="ordered locus">HMPREF0389_01183</name>
</gene>
<dbReference type="FunFam" id="3.90.199.10:FF:000001">
    <property type="entry name" value="DNA gyrase subunit A"/>
    <property type="match status" value="1"/>
</dbReference>
<accession>D6GSU6</accession>
<evidence type="ECO:0000256" key="1">
    <source>
        <dbReference type="ARBA" id="ARBA00000185"/>
    </source>
</evidence>
<dbReference type="Gene3D" id="3.30.1360.40">
    <property type="match status" value="1"/>
</dbReference>
<dbReference type="Pfam" id="PF00521">
    <property type="entry name" value="DNA_topoisoIV"/>
    <property type="match status" value="1"/>
</dbReference>
<comment type="subunit">
    <text evidence="8">Heterotetramer composed of ParC and ParE.</text>
</comment>
<dbReference type="NCBIfam" id="NF004043">
    <property type="entry name" value="PRK05560.1"/>
    <property type="match status" value="1"/>
</dbReference>
<feature type="domain" description="Topo IIA-type catalytic" evidence="12">
    <location>
        <begin position="36"/>
        <end position="498"/>
    </location>
</feature>
<comment type="catalytic activity">
    <reaction evidence="1 9 10">
        <text>ATP-dependent breakage, passage and rejoining of double-stranded DNA.</text>
        <dbReference type="EC" id="5.6.2.2"/>
    </reaction>
</comment>
<evidence type="ECO:0000313" key="13">
    <source>
        <dbReference type="EMBL" id="EFE27931.2"/>
    </source>
</evidence>
<dbReference type="InterPro" id="IPR002205">
    <property type="entry name" value="Topo_IIA_dom_A"/>
</dbReference>
<dbReference type="InterPro" id="IPR035516">
    <property type="entry name" value="Gyrase/topoIV_suA_C"/>
</dbReference>
<protein>
    <recommendedName>
        <fullName evidence="9">DNA gyrase subunit A</fullName>
        <ecNumber evidence="9">5.6.2.2</ecNumber>
    </recommendedName>
</protein>
<dbReference type="GO" id="GO:0005524">
    <property type="term" value="F:ATP binding"/>
    <property type="evidence" value="ECO:0007669"/>
    <property type="project" value="UniProtKB-UniRule"/>
</dbReference>
<evidence type="ECO:0000256" key="3">
    <source>
        <dbReference type="ARBA" id="ARBA00022741"/>
    </source>
</evidence>
<dbReference type="GO" id="GO:0005694">
    <property type="term" value="C:chromosome"/>
    <property type="evidence" value="ECO:0007669"/>
    <property type="project" value="InterPro"/>
</dbReference>
<dbReference type="InterPro" id="IPR013757">
    <property type="entry name" value="Topo_IIA_A_a_sf"/>
</dbReference>
<evidence type="ECO:0000256" key="9">
    <source>
        <dbReference type="HAMAP-Rule" id="MF_01897"/>
    </source>
</evidence>
<keyword evidence="9" id="KW-0963">Cytoplasm</keyword>
<dbReference type="InterPro" id="IPR050220">
    <property type="entry name" value="Type_II_DNA_Topoisomerases"/>
</dbReference>
<dbReference type="Pfam" id="PF03989">
    <property type="entry name" value="DNA_gyraseA_C"/>
    <property type="match status" value="6"/>
</dbReference>
<dbReference type="GO" id="GO:0005737">
    <property type="term" value="C:cytoplasm"/>
    <property type="evidence" value="ECO:0007669"/>
    <property type="project" value="UniProtKB-SubCell"/>
</dbReference>
<evidence type="ECO:0000256" key="2">
    <source>
        <dbReference type="ARBA" id="ARBA00008263"/>
    </source>
</evidence>
<dbReference type="KEGG" id="faa:HMPREF0389_01183"/>
<name>D6GSU6_FILAD</name>
<dbReference type="PATRIC" id="fig|546269.5.peg.18"/>
<dbReference type="Gene3D" id="1.10.268.10">
    <property type="entry name" value="Topoisomerase, domain 3"/>
    <property type="match status" value="1"/>
</dbReference>
<comment type="similarity">
    <text evidence="2 9">Belongs to the type II topoisomerase GyrA/ParC subunit family.</text>
</comment>
<dbReference type="STRING" id="546269.HMPREF0389_01183"/>
<organism evidence="13 14">
    <name type="scientific">Filifactor alocis (strain ATCC 35896 / CCUG 47790 / D40 B5)</name>
    <name type="common">Fusobacterium alocis</name>
    <dbReference type="NCBI Taxonomy" id="546269"/>
    <lineage>
        <taxon>Bacteria</taxon>
        <taxon>Bacillati</taxon>
        <taxon>Bacillota</taxon>
        <taxon>Clostridia</taxon>
        <taxon>Peptostreptococcales</taxon>
        <taxon>Filifactoraceae</taxon>
        <taxon>Filifactor</taxon>
    </lineage>
</organism>
<comment type="subcellular location">
    <subcellularLocation>
        <location evidence="9">Cytoplasm</location>
    </subcellularLocation>
</comment>
<evidence type="ECO:0000256" key="11">
    <source>
        <dbReference type="SAM" id="Coils"/>
    </source>
</evidence>
<sequence length="812" mass="91968">MSQEEMRDKIIEVDLKHEMEQSYIEYAMSVIVGRALPDVRDGLKPVHRRILYSMGQNNLTPDKPYRKSATIVGDVLGKYHPHGDTAVYDALVKMAQDFSMRYPLVDGHGNFGSIDGDSAAAMRYTESRMEKLSMEMLRDLNKETVDMVPNYDENEWEPSVLPARYPNLLVNGSNGIAVGMATSIPPHNLGEVIDAVVELIDNEDATLEDILKHIKGPDFPTGAHIMGNSSMLQAYRTGRGKVVQRAKTSFEEMSGGKTRIVVTEIPYQVNKARLVEKIAELMKDKRIDGITHIGDESNRKGMRIVIELRRDVNPDIVLNQLFKFSPLQQVFSIIMLALVNNIPKVLTLEQMLRLYLKHQEEVVTRRTQFDLKKAQDRIHLVEGLLKAIDHIDEVIAIIRSSYSDAMERLMERFDFSEIQAKAILDMQLRRLQGLEKEKLEDEQKDLQQKIDYYQEILSDRSLLLSIIKEEILEIKAKYGNERRTTFLASYEDIDIKDMIPDDEVTVTLTHLGYIKRVGIDTYKTQKRGGKGIASMSTRDEDFVDKLLLTSNHSKVIFFTNMGRIYRLNTYEIPESSRTAKGTNIVNILPLEDGEKVNTMLSIREEQASSGFVVMCTRKGIMKKTPLEEFQRSNRNGLIAISLKEDDELIGVELTDGNCNIICVARNGKAIMFDESDIRSMGRTAQGVRAMNLEEGDEIVSMMIADPEKDVLIISERGYGKRTPIAEYNLQTRGGKGSRTYKITEKTGRLVGGKVVSNDDEIMIVNIDGTLIRMEVKGISVLSRVTSGVRLMKTAENQDIASFEKIEISEEEE</sequence>
<dbReference type="PANTHER" id="PTHR43493">
    <property type="entry name" value="DNA GYRASE/TOPOISOMERASE SUBUNIT A"/>
    <property type="match status" value="1"/>
</dbReference>
<reference evidence="14" key="1">
    <citation type="submission" date="2010-12" db="EMBL/GenBank/DDBJ databases">
        <title>The genome sequence of Filifactor alocis strain ATCC 35896.</title>
        <authorList>
            <consortium name="The Broad Institute Genome Sequencing Platform"/>
            <person name="Ward D."/>
            <person name="Earl A."/>
            <person name="Feldgarden M."/>
            <person name="Young S.K."/>
            <person name="Gargeya S."/>
            <person name="Zeng Q."/>
            <person name="Alvarado L."/>
            <person name="Berlin A."/>
            <person name="Bochicchio J."/>
            <person name="Chapman S.B."/>
            <person name="Chen Z."/>
            <person name="Freedman E."/>
            <person name="Gellesch M."/>
            <person name="Goldberg J."/>
            <person name="Griggs A."/>
            <person name="Gujja S."/>
            <person name="Heilman E."/>
            <person name="Heiman D."/>
            <person name="Howarth C."/>
            <person name="Mehta T."/>
            <person name="Neiman D."/>
            <person name="Pearson M."/>
            <person name="Roberts A."/>
            <person name="Saif S."/>
            <person name="Shea T."/>
            <person name="Shenoy N."/>
            <person name="Sisk P."/>
            <person name="Stolte C."/>
            <person name="Sykes S."/>
            <person name="White J."/>
            <person name="Yandava C."/>
            <person name="Izard J."/>
            <person name="Blanton J.M."/>
            <person name="Baranova O.V."/>
            <person name="Tanner A.C."/>
            <person name="Dewhirst F.E."/>
            <person name="Haas B."/>
            <person name="Nusbaum C."/>
            <person name="Birren B."/>
        </authorList>
    </citation>
    <scope>NUCLEOTIDE SEQUENCE [LARGE SCALE GENOMIC DNA]</scope>
    <source>
        <strain evidence="14">ATCC 35896 / D40 B5</strain>
    </source>
</reference>
<evidence type="ECO:0000259" key="12">
    <source>
        <dbReference type="PROSITE" id="PS52040"/>
    </source>
</evidence>
<dbReference type="Gene3D" id="3.90.199.10">
    <property type="entry name" value="Topoisomerase II, domain 5"/>
    <property type="match status" value="1"/>
</dbReference>
<dbReference type="EC" id="5.6.2.2" evidence="9"/>
<dbReference type="GO" id="GO:0009330">
    <property type="term" value="C:DNA topoisomerase type II (double strand cut, ATP-hydrolyzing) complex"/>
    <property type="evidence" value="ECO:0007669"/>
    <property type="project" value="TreeGrafter"/>
</dbReference>
<dbReference type="HAMAP" id="MF_01897">
    <property type="entry name" value="GyrA"/>
    <property type="match status" value="1"/>
</dbReference>
<dbReference type="GO" id="GO:0006265">
    <property type="term" value="P:DNA topological change"/>
    <property type="evidence" value="ECO:0007669"/>
    <property type="project" value="UniProtKB-UniRule"/>
</dbReference>
<dbReference type="InterPro" id="IPR013758">
    <property type="entry name" value="Topo_IIA_A/C_ab"/>
</dbReference>
<dbReference type="GO" id="GO:0006261">
    <property type="term" value="P:DNA-templated DNA replication"/>
    <property type="evidence" value="ECO:0007669"/>
    <property type="project" value="UniProtKB-UniRule"/>
</dbReference>
<dbReference type="EMBL" id="CP002390">
    <property type="protein sequence ID" value="EFE27931.2"/>
    <property type="molecule type" value="Genomic_DNA"/>
</dbReference>
<evidence type="ECO:0000256" key="4">
    <source>
        <dbReference type="ARBA" id="ARBA00022840"/>
    </source>
</evidence>
<dbReference type="Gene3D" id="2.120.10.90">
    <property type="entry name" value="DNA gyrase/topoisomerase IV, subunit A, C-terminal"/>
    <property type="match status" value="1"/>
</dbReference>
<evidence type="ECO:0000256" key="8">
    <source>
        <dbReference type="ARBA" id="ARBA00063644"/>
    </source>
</evidence>
<comment type="function">
    <text evidence="9">A type II topoisomerase that negatively supercoils closed circular double-stranded (ds) DNA in an ATP-dependent manner to modulate DNA topology and maintain chromosomes in an underwound state. Negative supercoiling favors strand separation, and DNA replication, transcription, recombination and repair, all of which involve strand separation. Also able to catalyze the interconversion of other topological isomers of dsDNA rings, including catenanes and knotted rings. Type II topoisomerases break and join 2 DNA strands simultaneously in an ATP-dependent manner.</text>
</comment>
<evidence type="ECO:0000256" key="6">
    <source>
        <dbReference type="ARBA" id="ARBA00023125"/>
    </source>
</evidence>
<keyword evidence="6 9" id="KW-0238">DNA-binding</keyword>
<proteinExistence type="inferred from homology"/>
<dbReference type="NCBIfam" id="NF004044">
    <property type="entry name" value="PRK05561.1"/>
    <property type="match status" value="1"/>
</dbReference>
<feature type="short sequence motif" description="GyrA-box" evidence="9">
    <location>
        <begin position="525"/>
        <end position="531"/>
    </location>
</feature>
<dbReference type="PROSITE" id="PS52040">
    <property type="entry name" value="TOPO_IIA"/>
    <property type="match status" value="1"/>
</dbReference>
<dbReference type="NCBIfam" id="TIGR01063">
    <property type="entry name" value="gyrA"/>
    <property type="match status" value="1"/>
</dbReference>
<feature type="active site" description="O-(5'-phospho-DNA)-tyrosine intermediate" evidence="9 10">
    <location>
        <position position="124"/>
    </location>
</feature>
<keyword evidence="14" id="KW-1185">Reference proteome</keyword>
<evidence type="ECO:0000256" key="5">
    <source>
        <dbReference type="ARBA" id="ARBA00023029"/>
    </source>
</evidence>
<dbReference type="FunFam" id="1.10.268.10:FF:000001">
    <property type="entry name" value="DNA gyrase subunit A"/>
    <property type="match status" value="1"/>
</dbReference>
<dbReference type="AlphaFoldDB" id="D6GSU6"/>
<dbReference type="PANTHER" id="PTHR43493:SF5">
    <property type="entry name" value="DNA GYRASE SUBUNIT A, CHLOROPLASTIC_MITOCHONDRIAL"/>
    <property type="match status" value="1"/>
</dbReference>